<feature type="active site" description="Schiff-base intermediate with substrate" evidence="4">
    <location>
        <position position="165"/>
    </location>
</feature>
<dbReference type="GO" id="GO:0008840">
    <property type="term" value="F:4-hydroxy-tetrahydrodipicolinate synthase activity"/>
    <property type="evidence" value="ECO:0007669"/>
    <property type="project" value="TreeGrafter"/>
</dbReference>
<dbReference type="Proteomes" id="UP000292855">
    <property type="component" value="Unassembled WGS sequence"/>
</dbReference>
<keyword evidence="2 3" id="KW-0456">Lyase</keyword>
<dbReference type="PANTHER" id="PTHR12128">
    <property type="entry name" value="DIHYDRODIPICOLINATE SYNTHASE"/>
    <property type="match status" value="1"/>
</dbReference>
<dbReference type="Gene3D" id="3.20.20.70">
    <property type="entry name" value="Aldolase class I"/>
    <property type="match status" value="1"/>
</dbReference>
<feature type="binding site" evidence="5">
    <location>
        <position position="49"/>
    </location>
    <ligand>
        <name>pyruvate</name>
        <dbReference type="ChEBI" id="CHEBI:15361"/>
    </ligand>
</feature>
<evidence type="ECO:0000313" key="6">
    <source>
        <dbReference type="EMBL" id="RZF62577.1"/>
    </source>
</evidence>
<dbReference type="SMART" id="SM01130">
    <property type="entry name" value="DHDPS"/>
    <property type="match status" value="1"/>
</dbReference>
<dbReference type="EMBL" id="SGIT01000001">
    <property type="protein sequence ID" value="RZF62577.1"/>
    <property type="molecule type" value="Genomic_DNA"/>
</dbReference>
<dbReference type="RefSeq" id="WP_130140801.1">
    <property type="nucleotide sequence ID" value="NZ_SGIT01000001.1"/>
</dbReference>
<dbReference type="InterPro" id="IPR013785">
    <property type="entry name" value="Aldolase_TIM"/>
</dbReference>
<dbReference type="OrthoDB" id="9778880at2"/>
<dbReference type="AlphaFoldDB" id="A0A4Q6Y060"/>
<dbReference type="PRINTS" id="PR00146">
    <property type="entry name" value="DHPICSNTHASE"/>
</dbReference>
<feature type="active site" description="Proton donor/acceptor" evidence="4">
    <location>
        <position position="137"/>
    </location>
</feature>
<gene>
    <name evidence="6" type="ORF">EWE74_07220</name>
</gene>
<reference evidence="6 7" key="1">
    <citation type="submission" date="2019-02" db="EMBL/GenBank/DDBJ databases">
        <authorList>
            <person name="Li Y."/>
        </authorList>
    </citation>
    <scope>NUCLEOTIDE SEQUENCE [LARGE SCALE GENOMIC DNA]</scope>
    <source>
        <strain evidence="6 7">30C10-4-7</strain>
    </source>
</reference>
<proteinExistence type="inferred from homology"/>
<evidence type="ECO:0000256" key="1">
    <source>
        <dbReference type="ARBA" id="ARBA00007592"/>
    </source>
</evidence>
<dbReference type="SUPFAM" id="SSF51569">
    <property type="entry name" value="Aldolase"/>
    <property type="match status" value="1"/>
</dbReference>
<evidence type="ECO:0000313" key="7">
    <source>
        <dbReference type="Proteomes" id="UP000292855"/>
    </source>
</evidence>
<dbReference type="CDD" id="cd00408">
    <property type="entry name" value="DHDPS-like"/>
    <property type="match status" value="1"/>
</dbReference>
<comment type="caution">
    <text evidence="6">The sequence shown here is derived from an EMBL/GenBank/DDBJ whole genome shotgun (WGS) entry which is preliminary data.</text>
</comment>
<name>A0A4Q6Y060_9SPHI</name>
<evidence type="ECO:0000256" key="4">
    <source>
        <dbReference type="PIRSR" id="PIRSR001365-1"/>
    </source>
</evidence>
<keyword evidence="7" id="KW-1185">Reference proteome</keyword>
<dbReference type="PIRSF" id="PIRSF001365">
    <property type="entry name" value="DHDPS"/>
    <property type="match status" value="1"/>
</dbReference>
<dbReference type="InterPro" id="IPR002220">
    <property type="entry name" value="DapA-like"/>
</dbReference>
<evidence type="ECO:0000256" key="5">
    <source>
        <dbReference type="PIRSR" id="PIRSR001365-2"/>
    </source>
</evidence>
<dbReference type="PANTHER" id="PTHR12128:SF66">
    <property type="entry name" value="4-HYDROXY-2-OXOGLUTARATE ALDOLASE, MITOCHONDRIAL"/>
    <property type="match status" value="1"/>
</dbReference>
<comment type="similarity">
    <text evidence="1 3">Belongs to the DapA family.</text>
</comment>
<evidence type="ECO:0000256" key="2">
    <source>
        <dbReference type="ARBA" id="ARBA00023239"/>
    </source>
</evidence>
<dbReference type="Pfam" id="PF00701">
    <property type="entry name" value="DHDPS"/>
    <property type="match status" value="1"/>
</dbReference>
<dbReference type="GO" id="GO:0005829">
    <property type="term" value="C:cytosol"/>
    <property type="evidence" value="ECO:0007669"/>
    <property type="project" value="TreeGrafter"/>
</dbReference>
<accession>A0A4Q6Y060</accession>
<sequence>MNNAPFKGVIAYPITPFDSNENIDIPLFKKQVERLVTTGSHGIAPLGSTGVMPYLHDVEKEAITEATMQQVDGRVPTLVGVSNLTTDKTVYHAQFAEKAGATAVMIIPMSYWKLTDDEIVKHYDTVASKISIPIMAYNNPATGGVDMSPALLKRLLEIPNVTMIKESTGDVQRMHYLKKELGDDVAFFNGSNPLALSAFSAGARGWCTAAPNLIPELNIALYDAIQENDLVKAQRIFYKQIDLLKFIVAKGLPRSIKAGLDLLEIGGGGLRSPLKPLNENEIAELDSILSAINKEVYQH</sequence>
<evidence type="ECO:0000256" key="3">
    <source>
        <dbReference type="PIRNR" id="PIRNR001365"/>
    </source>
</evidence>
<organism evidence="6 7">
    <name type="scientific">Sphingobacterium corticibacterium</name>
    <dbReference type="NCBI Taxonomy" id="2484746"/>
    <lineage>
        <taxon>Bacteria</taxon>
        <taxon>Pseudomonadati</taxon>
        <taxon>Bacteroidota</taxon>
        <taxon>Sphingobacteriia</taxon>
        <taxon>Sphingobacteriales</taxon>
        <taxon>Sphingobacteriaceae</taxon>
        <taxon>Sphingobacterium</taxon>
    </lineage>
</organism>
<protein>
    <submittedName>
        <fullName evidence="6">Dihydrodipicolinate synthase family protein</fullName>
    </submittedName>
</protein>